<keyword evidence="3" id="KW-0969">Cilium</keyword>
<evidence type="ECO:0000256" key="1">
    <source>
        <dbReference type="ARBA" id="ARBA00010577"/>
    </source>
</evidence>
<evidence type="ECO:0000313" key="3">
    <source>
        <dbReference type="EMBL" id="TDT50606.1"/>
    </source>
</evidence>
<comment type="similarity">
    <text evidence="1">Belongs to the FlgD family.</text>
</comment>
<organism evidence="3 4">
    <name type="scientific">Fonticella tunisiensis</name>
    <dbReference type="NCBI Taxonomy" id="1096341"/>
    <lineage>
        <taxon>Bacteria</taxon>
        <taxon>Bacillati</taxon>
        <taxon>Bacillota</taxon>
        <taxon>Clostridia</taxon>
        <taxon>Eubacteriales</taxon>
        <taxon>Clostridiaceae</taxon>
        <taxon>Fonticella</taxon>
    </lineage>
</organism>
<keyword evidence="3" id="KW-0282">Flagellum</keyword>
<dbReference type="Proteomes" id="UP000295325">
    <property type="component" value="Unassembled WGS sequence"/>
</dbReference>
<dbReference type="InterPro" id="IPR005648">
    <property type="entry name" value="FlgD"/>
</dbReference>
<name>A0A4R7KBX1_9CLOT</name>
<dbReference type="GO" id="GO:0044781">
    <property type="term" value="P:bacterial-type flagellum organization"/>
    <property type="evidence" value="ECO:0007669"/>
    <property type="project" value="UniProtKB-KW"/>
</dbReference>
<keyword evidence="4" id="KW-1185">Reference proteome</keyword>
<comment type="caution">
    <text evidence="3">The sequence shown here is derived from an EMBL/GenBank/DDBJ whole genome shotgun (WGS) entry which is preliminary data.</text>
</comment>
<dbReference type="Pfam" id="PF03963">
    <property type="entry name" value="FlgD"/>
    <property type="match status" value="1"/>
</dbReference>
<dbReference type="EMBL" id="SOAZ01000026">
    <property type="protein sequence ID" value="TDT50606.1"/>
    <property type="molecule type" value="Genomic_DNA"/>
</dbReference>
<sequence>MEVSGVNNKSSSVVQSKGNIIDKNAFLKILTVELSNQDPLNSTDNTQYVSQMAQFTALEQTQNLNSSVEKLLLSEKMTQGTLLIGQNVEIQLDKENSIKDVARAVRVENNSVYIITDSGKFDIDQVIQVGDETVDK</sequence>
<gene>
    <name evidence="3" type="ORF">EDD71_12623</name>
</gene>
<keyword evidence="2" id="KW-1005">Bacterial flagellum biogenesis</keyword>
<dbReference type="AlphaFoldDB" id="A0A4R7KBX1"/>
<keyword evidence="3" id="KW-0966">Cell projection</keyword>
<reference evidence="3 4" key="1">
    <citation type="submission" date="2019-03" db="EMBL/GenBank/DDBJ databases">
        <title>Genomic Encyclopedia of Type Strains, Phase IV (KMG-IV): sequencing the most valuable type-strain genomes for metagenomic binning, comparative biology and taxonomic classification.</title>
        <authorList>
            <person name="Goeker M."/>
        </authorList>
    </citation>
    <scope>NUCLEOTIDE SEQUENCE [LARGE SCALE GENOMIC DNA]</scope>
    <source>
        <strain evidence="3 4">DSM 24455</strain>
    </source>
</reference>
<accession>A0A4R7KBX1</accession>
<evidence type="ECO:0000256" key="2">
    <source>
        <dbReference type="ARBA" id="ARBA00022795"/>
    </source>
</evidence>
<evidence type="ECO:0000313" key="4">
    <source>
        <dbReference type="Proteomes" id="UP000295325"/>
    </source>
</evidence>
<dbReference type="OrthoDB" id="280334at2"/>
<protein>
    <submittedName>
        <fullName evidence="3">Flagellar basal-body rod modification protein FlgD</fullName>
    </submittedName>
</protein>
<proteinExistence type="inferred from homology"/>